<evidence type="ECO:0000256" key="1">
    <source>
        <dbReference type="ARBA" id="ARBA00004196"/>
    </source>
</evidence>
<evidence type="ECO:0000313" key="8">
    <source>
        <dbReference type="Proteomes" id="UP000608420"/>
    </source>
</evidence>
<keyword evidence="8" id="KW-1185">Reference proteome</keyword>
<keyword evidence="7" id="KW-0449">Lipoprotein</keyword>
<dbReference type="Proteomes" id="UP000608420">
    <property type="component" value="Unassembled WGS sequence"/>
</dbReference>
<organism evidence="7 8">
    <name type="scientific">Paenibacillus aceti</name>
    <dbReference type="NCBI Taxonomy" id="1820010"/>
    <lineage>
        <taxon>Bacteria</taxon>
        <taxon>Bacillati</taxon>
        <taxon>Bacillota</taxon>
        <taxon>Bacilli</taxon>
        <taxon>Bacillales</taxon>
        <taxon>Paenibacillaceae</taxon>
        <taxon>Paenibacillus</taxon>
    </lineage>
</organism>
<evidence type="ECO:0000313" key="7">
    <source>
        <dbReference type="EMBL" id="GGG05944.1"/>
    </source>
</evidence>
<proteinExistence type="inferred from homology"/>
<evidence type="ECO:0000256" key="4">
    <source>
        <dbReference type="ARBA" id="ARBA00022729"/>
    </source>
</evidence>
<evidence type="ECO:0000256" key="5">
    <source>
        <dbReference type="RuleBase" id="RU003512"/>
    </source>
</evidence>
<evidence type="ECO:0000256" key="6">
    <source>
        <dbReference type="SAM" id="SignalP"/>
    </source>
</evidence>
<dbReference type="PRINTS" id="PR00691">
    <property type="entry name" value="ADHESINB"/>
</dbReference>
<comment type="similarity">
    <text evidence="5">Belongs to the bacterial solute-binding protein 9 family.</text>
</comment>
<dbReference type="SUPFAM" id="SSF53807">
    <property type="entry name" value="Helical backbone' metal receptor"/>
    <property type="match status" value="1"/>
</dbReference>
<dbReference type="PRINTS" id="PR00690">
    <property type="entry name" value="ADHESNFAMILY"/>
</dbReference>
<accession>A0ABQ1W122</accession>
<dbReference type="InterPro" id="IPR006129">
    <property type="entry name" value="AdhesinB"/>
</dbReference>
<dbReference type="InterPro" id="IPR006127">
    <property type="entry name" value="ZnuA-like"/>
</dbReference>
<keyword evidence="3" id="KW-0479">Metal-binding</keyword>
<dbReference type="PROSITE" id="PS51257">
    <property type="entry name" value="PROKAR_LIPOPROTEIN"/>
    <property type="match status" value="1"/>
</dbReference>
<dbReference type="InterPro" id="IPR050492">
    <property type="entry name" value="Bact_metal-bind_prot9"/>
</dbReference>
<dbReference type="RefSeq" id="WP_120461701.1">
    <property type="nucleotide sequence ID" value="NZ_BMIW01000022.1"/>
</dbReference>
<comment type="caution">
    <text evidence="7">The sequence shown here is derived from an EMBL/GenBank/DDBJ whole genome shotgun (WGS) entry which is preliminary data.</text>
</comment>
<keyword evidence="4 6" id="KW-0732">Signal</keyword>
<keyword evidence="2 5" id="KW-0813">Transport</keyword>
<gene>
    <name evidence="7" type="primary">mntA</name>
    <name evidence="7" type="ORF">GCM10010913_29730</name>
</gene>
<feature type="chain" id="PRO_5046967182" evidence="6">
    <location>
        <begin position="21"/>
        <end position="331"/>
    </location>
</feature>
<dbReference type="InterPro" id="IPR006128">
    <property type="entry name" value="Lipoprotein_PsaA-like"/>
</dbReference>
<evidence type="ECO:0000256" key="2">
    <source>
        <dbReference type="ARBA" id="ARBA00022448"/>
    </source>
</evidence>
<feature type="signal peptide" evidence="6">
    <location>
        <begin position="1"/>
        <end position="20"/>
    </location>
</feature>
<protein>
    <submittedName>
        <fullName evidence="7">Manganese-binding lipoprotein MntA</fullName>
    </submittedName>
</protein>
<dbReference type="Pfam" id="PF01297">
    <property type="entry name" value="ZnuA"/>
    <property type="match status" value="1"/>
</dbReference>
<dbReference type="EMBL" id="BMIW01000022">
    <property type="protein sequence ID" value="GGG05944.1"/>
    <property type="molecule type" value="Genomic_DNA"/>
</dbReference>
<dbReference type="PANTHER" id="PTHR42953:SF1">
    <property type="entry name" value="METAL-BINDING PROTEIN HI_0362-RELATED"/>
    <property type="match status" value="1"/>
</dbReference>
<dbReference type="PANTHER" id="PTHR42953">
    <property type="entry name" value="HIGH-AFFINITY ZINC UPTAKE SYSTEM PROTEIN ZNUA-RELATED"/>
    <property type="match status" value="1"/>
</dbReference>
<comment type="subcellular location">
    <subcellularLocation>
        <location evidence="1">Cell envelope</location>
    </subcellularLocation>
</comment>
<sequence>MKMFKRLMLLPALAALLVLAACGQANSGKDSGATPASANAGSDSTNSSKEALLKVVTSFTILEDFAREIGGEDVEVHNLVPTGTDPHEYEPLPEDIKKATDADVLFYNGLNLEGGKSGWFFKMIESVGQKEENVFNLTERVEPMYIGGKDGHEEEINPHAFIDPAVGVKMAEDMRDALMKKDPARKDNYQKRADEYIGKLKDLDKEYEAKINSIPEENRILVTSERAFQYMTTHYGLKEAYIWEIDTEENGSPTQIKSLVEFIKEHKVPVLFIESNVDPRPMETVSNETGVRIAEKRIYSDEIGQPGEEVDTYIKYLNYNLELMHSELSKS</sequence>
<evidence type="ECO:0000256" key="3">
    <source>
        <dbReference type="ARBA" id="ARBA00022723"/>
    </source>
</evidence>
<dbReference type="Gene3D" id="3.40.50.1980">
    <property type="entry name" value="Nitrogenase molybdenum iron protein domain"/>
    <property type="match status" value="2"/>
</dbReference>
<reference evidence="8" key="1">
    <citation type="journal article" date="2019" name="Int. J. Syst. Evol. Microbiol.">
        <title>The Global Catalogue of Microorganisms (GCM) 10K type strain sequencing project: providing services to taxonomists for standard genome sequencing and annotation.</title>
        <authorList>
            <consortium name="The Broad Institute Genomics Platform"/>
            <consortium name="The Broad Institute Genome Sequencing Center for Infectious Disease"/>
            <person name="Wu L."/>
            <person name="Ma J."/>
        </authorList>
    </citation>
    <scope>NUCLEOTIDE SEQUENCE [LARGE SCALE GENOMIC DNA]</scope>
    <source>
        <strain evidence="8">CGMCC 1.15420</strain>
    </source>
</reference>
<name>A0ABQ1W122_9BACL</name>